<dbReference type="Pfam" id="PF06855">
    <property type="entry name" value="YozE_SAM_like"/>
    <property type="match status" value="1"/>
</dbReference>
<evidence type="ECO:0000313" key="4">
    <source>
        <dbReference type="Proteomes" id="UP000049578"/>
    </source>
</evidence>
<comment type="similarity">
    <text evidence="1">Belongs to the UPF0346 family.</text>
</comment>
<keyword evidence="4" id="KW-1185">Reference proteome</keyword>
<gene>
    <name evidence="3" type="ORF">AKK44_05750</name>
</gene>
<dbReference type="EMBL" id="LHQM01000023">
    <property type="protein sequence ID" value="KPJ22210.1"/>
    <property type="molecule type" value="Genomic_DNA"/>
</dbReference>
<dbReference type="STRING" id="119224.AKK44_05750"/>
<dbReference type="PIRSF" id="PIRSF037262">
    <property type="entry name" value="UCP037262"/>
    <property type="match status" value="1"/>
</dbReference>
<dbReference type="RefSeq" id="WP_037594458.1">
    <property type="nucleotide sequence ID" value="NZ_LHQM01000023.1"/>
</dbReference>
<evidence type="ECO:0000313" key="3">
    <source>
        <dbReference type="EMBL" id="KPJ22210.1"/>
    </source>
</evidence>
<dbReference type="HAMAP" id="MF_01538">
    <property type="entry name" value="UPF0346"/>
    <property type="match status" value="1"/>
</dbReference>
<feature type="domain" description="YozE SAM-like" evidence="2">
    <location>
        <begin position="5"/>
        <end position="69"/>
    </location>
</feature>
<proteinExistence type="inferred from homology"/>
<name>A0A0P6S2A9_9STRE</name>
<dbReference type="Gene3D" id="1.10.150.260">
    <property type="entry name" value="YozE SAM-like"/>
    <property type="match status" value="1"/>
</dbReference>
<dbReference type="AlphaFoldDB" id="A0A0P6S2A9"/>
<organism evidence="3 4">
    <name type="scientific">Streptococcus phocae</name>
    <dbReference type="NCBI Taxonomy" id="119224"/>
    <lineage>
        <taxon>Bacteria</taxon>
        <taxon>Bacillati</taxon>
        <taxon>Bacillota</taxon>
        <taxon>Bacilli</taxon>
        <taxon>Lactobacillales</taxon>
        <taxon>Streptococcaceae</taxon>
        <taxon>Streptococcus</taxon>
    </lineage>
</organism>
<protein>
    <recommendedName>
        <fullName evidence="1">UPF0346 protein AKK44_05750</fullName>
    </recommendedName>
</protein>
<evidence type="ECO:0000259" key="2">
    <source>
        <dbReference type="Pfam" id="PF06855"/>
    </source>
</evidence>
<dbReference type="InterPro" id="IPR036806">
    <property type="entry name" value="YozE_SAM-like_sf"/>
</dbReference>
<dbReference type="InterPro" id="IPR010673">
    <property type="entry name" value="UPF0346"/>
</dbReference>
<sequence length="71" mass="8527">MRKAFYSWLMTQRHSKSDEPVAQLADLVFEDTAFPKHSNDFDVISRYLEDQANFSFNLLQFDHIWEDYLAH</sequence>
<comment type="caution">
    <text evidence="3">The sequence shown here is derived from an EMBL/GenBank/DDBJ whole genome shotgun (WGS) entry which is preliminary data.</text>
</comment>
<dbReference type="InterPro" id="IPR023089">
    <property type="entry name" value="YozE_SAM-like"/>
</dbReference>
<dbReference type="SUPFAM" id="SSF140652">
    <property type="entry name" value="YozE-like"/>
    <property type="match status" value="1"/>
</dbReference>
<dbReference type="PATRIC" id="fig|119224.3.peg.696"/>
<dbReference type="Proteomes" id="UP000049578">
    <property type="component" value="Unassembled WGS sequence"/>
</dbReference>
<dbReference type="NCBIfam" id="NF010193">
    <property type="entry name" value="PRK13672.1"/>
    <property type="match status" value="1"/>
</dbReference>
<accession>A0A0P6S2A9</accession>
<evidence type="ECO:0000256" key="1">
    <source>
        <dbReference type="HAMAP-Rule" id="MF_01538"/>
    </source>
</evidence>
<reference evidence="3 4" key="1">
    <citation type="submission" date="2015-08" db="EMBL/GenBank/DDBJ databases">
        <title>Genome sequence of Streptococcus phocae subsp. phocae ATCC 51973T isolated from liver specimen obtained from seal.</title>
        <authorList>
            <person name="Avendano-Herrera R."/>
        </authorList>
    </citation>
    <scope>NUCLEOTIDE SEQUENCE [LARGE SCALE GENOMIC DNA]</scope>
    <source>
        <strain evidence="3 4">ATCC 51973</strain>
    </source>
</reference>